<gene>
    <name evidence="1" type="ORF">MsAm2_03910</name>
</gene>
<dbReference type="GeneID" id="89227793"/>
<evidence type="ECO:0008006" key="3">
    <source>
        <dbReference type="Google" id="ProtNLM"/>
    </source>
</evidence>
<name>A0AA96V4U6_9EURY</name>
<sequence>MDDIDLPPSAPILMESIRSIGYTTEAAVADIIDNSISANAENVKIRFSPFGTEPFIAILDDGEGMNSDELNEAMRYGSTSPLLQRKDNDLGRFGLGLKTASMSQCRCLTVATKKNSKIEARCWDLDYINKTGKWTLRNLEENEQRKLPLIDELKKLKNGTVVIWTKIDRLIIGLDDTSIERAFSDKMDNVREHIALVFHRYISGEFGLQKIKIYLNENIIEANDPFFTKNSLVTQDDEKIRIDRSVVDIRSYVLPHPSKLTKEELEALGGKEGLRKNQGFYVYRNKRLLVWATWFRLHRKEEMSKLSRIRVDIPNSLDDLWTLDIKKSTAIPPEIVRKNLKRIVNNNSTHSKRTWTYRGKKETDDELIHLWDRISEREGIRYEINKKYPLVQIIKEKMDKDSLKLFDRFLDMIGSNIPLNALYADLNNDEKFLMDDEELILKQLKTLLFNIISADDQSFEEKIEIINVLKITEPYGSYPDEFERILQDARR</sequence>
<dbReference type="Pfam" id="PF13589">
    <property type="entry name" value="HATPase_c_3"/>
    <property type="match status" value="1"/>
</dbReference>
<dbReference type="EMBL" id="CP131061">
    <property type="protein sequence ID" value="WNY26619.1"/>
    <property type="molecule type" value="Genomic_DNA"/>
</dbReference>
<evidence type="ECO:0000313" key="1">
    <source>
        <dbReference type="EMBL" id="WNY26619.1"/>
    </source>
</evidence>
<dbReference type="InterPro" id="IPR036890">
    <property type="entry name" value="HATPase_C_sf"/>
</dbReference>
<dbReference type="RefSeq" id="WP_338098141.1">
    <property type="nucleotide sequence ID" value="NZ_CP131061.1"/>
</dbReference>
<dbReference type="SUPFAM" id="SSF55874">
    <property type="entry name" value="ATPase domain of HSP90 chaperone/DNA topoisomerase II/histidine kinase"/>
    <property type="match status" value="1"/>
</dbReference>
<evidence type="ECO:0000313" key="2">
    <source>
        <dbReference type="Proteomes" id="UP001304970"/>
    </source>
</evidence>
<organism evidence="1 2">
    <name type="scientific">Methanolapillus ohkumae</name>
    <dbReference type="NCBI Taxonomy" id="3028298"/>
    <lineage>
        <taxon>Archaea</taxon>
        <taxon>Methanobacteriati</taxon>
        <taxon>Methanobacteriota</taxon>
        <taxon>Stenosarchaea group</taxon>
        <taxon>Methanomicrobia</taxon>
        <taxon>Methanosarcinales</taxon>
        <taxon>Methanosarcinaceae</taxon>
        <taxon>Methanolapillus</taxon>
    </lineage>
</organism>
<dbReference type="Gene3D" id="3.30.565.10">
    <property type="entry name" value="Histidine kinase-like ATPase, C-terminal domain"/>
    <property type="match status" value="1"/>
</dbReference>
<keyword evidence="2" id="KW-1185">Reference proteome</keyword>
<reference evidence="1 2" key="1">
    <citation type="submission" date="2023-07" db="EMBL/GenBank/DDBJ databases">
        <title>Closed genome sequence of Methanosarcinaceae archaeon Am2.</title>
        <authorList>
            <person name="Poehlein A."/>
            <person name="Protasov E."/>
            <person name="Platt K."/>
            <person name="Reeh H."/>
            <person name="Daniel R."/>
            <person name="Brune A."/>
        </authorList>
    </citation>
    <scope>NUCLEOTIDE SEQUENCE [LARGE SCALE GENOMIC DNA]</scope>
    <source>
        <strain evidence="1 2">Am2</strain>
    </source>
</reference>
<protein>
    <recommendedName>
        <fullName evidence="3">ATP-binding protein</fullName>
    </recommendedName>
</protein>
<accession>A0AA96V4U6</accession>
<proteinExistence type="predicted"/>
<dbReference type="AlphaFoldDB" id="A0AA96V4U6"/>
<dbReference type="Proteomes" id="UP001304970">
    <property type="component" value="Chromosome"/>
</dbReference>